<evidence type="ECO:0000313" key="3">
    <source>
        <dbReference type="EMBL" id="MCW3483099.1"/>
    </source>
</evidence>
<feature type="domain" description="IPT/TIG" evidence="2">
    <location>
        <begin position="33"/>
        <end position="113"/>
    </location>
</feature>
<evidence type="ECO:0000256" key="1">
    <source>
        <dbReference type="ARBA" id="ARBA00022729"/>
    </source>
</evidence>
<dbReference type="Gene3D" id="2.120.10.30">
    <property type="entry name" value="TolB, C-terminal domain"/>
    <property type="match status" value="3"/>
</dbReference>
<feature type="domain" description="IPT/TIG" evidence="2">
    <location>
        <begin position="356"/>
        <end position="436"/>
    </location>
</feature>
<feature type="domain" description="IPT/TIG" evidence="2">
    <location>
        <begin position="275"/>
        <end position="355"/>
    </location>
</feature>
<dbReference type="InterPro" id="IPR011042">
    <property type="entry name" value="6-blade_b-propeller_TolB-like"/>
</dbReference>
<dbReference type="EMBL" id="JAPDNS010000001">
    <property type="protein sequence ID" value="MCW3483099.1"/>
    <property type="molecule type" value="Genomic_DNA"/>
</dbReference>
<dbReference type="CDD" id="cd00603">
    <property type="entry name" value="IPT_PCSR"/>
    <property type="match status" value="4"/>
</dbReference>
<feature type="domain" description="IPT/TIG" evidence="2">
    <location>
        <begin position="114"/>
        <end position="194"/>
    </location>
</feature>
<proteinExistence type="predicted"/>
<feature type="domain" description="IPT/TIG" evidence="2">
    <location>
        <begin position="196"/>
        <end position="273"/>
    </location>
</feature>
<dbReference type="SUPFAM" id="SSF101898">
    <property type="entry name" value="NHL repeat"/>
    <property type="match status" value="1"/>
</dbReference>
<dbReference type="Gene3D" id="2.60.40.10">
    <property type="entry name" value="Immunoglobulins"/>
    <property type="match status" value="5"/>
</dbReference>
<keyword evidence="4" id="KW-1185">Reference proteome</keyword>
<gene>
    <name evidence="3" type="ORF">OL497_04305</name>
</gene>
<dbReference type="InterPro" id="IPR014756">
    <property type="entry name" value="Ig_E-set"/>
</dbReference>
<organism evidence="3 4">
    <name type="scientific">Chitinophaga nivalis</name>
    <dbReference type="NCBI Taxonomy" id="2991709"/>
    <lineage>
        <taxon>Bacteria</taxon>
        <taxon>Pseudomonadati</taxon>
        <taxon>Bacteroidota</taxon>
        <taxon>Chitinophagia</taxon>
        <taxon>Chitinophagales</taxon>
        <taxon>Chitinophagaceae</taxon>
        <taxon>Chitinophaga</taxon>
    </lineage>
</organism>
<dbReference type="InterPro" id="IPR052387">
    <property type="entry name" value="Fibrocystin"/>
</dbReference>
<dbReference type="SUPFAM" id="SSF81296">
    <property type="entry name" value="E set domains"/>
    <property type="match status" value="5"/>
</dbReference>
<comment type="caution">
    <text evidence="3">The sequence shown here is derived from an EMBL/GenBank/DDBJ whole genome shotgun (WGS) entry which is preliminary data.</text>
</comment>
<name>A0ABT3IH57_9BACT</name>
<dbReference type="PANTHER" id="PTHR46769:SF2">
    <property type="entry name" value="FIBROCYSTIN-L ISOFORM 2 PRECURSOR-RELATED"/>
    <property type="match status" value="1"/>
</dbReference>
<dbReference type="PANTHER" id="PTHR46769">
    <property type="entry name" value="POLYCYSTIC KIDNEY AND HEPATIC DISEASE 1 (AUTOSOMAL RECESSIVE)-LIKE 1"/>
    <property type="match status" value="1"/>
</dbReference>
<sequence>MQKITLYILTGLMVCLLGIMQACKKDKINTEVPFLVNNFYPNSGNAGTLVTITGSGFSADASQNNISFNGTVAEVISVADTILVVRAPEKGQSGTITFSNGSKSVNVGSYTYQKLSLQKINPVNGPAGTQIRISGTGFSSLSAPATVTINGKAATVVSATDTLLVAEIPDAAGSGPVIVKVDGNTSTGQAFLYQAVTSIKPRTGAAGTRVTINGEGFAALAAGNVVDFNGKKAEVKEVSGKKLVVIAPAEVTTGPLSVTIDGQKITGPSFTLVAAPHIRLVSPLSGPAGAEMVINGLNFSEVADENVVTINNVQVPVKKATGAELTLTLPAGVGKGDVMLSVNDQVIKGPEFTEQSLGIQKVEPSMGLAGTKVIITGTGFSLNAAENEVSFNGVSASVARVTATTLEVVAPEGFTSGPITVKRATLKAQSPTWFNRAGIITIAGGPTSDDLSGSINSIVMDNQGNLFVADNRKYFIYKITPTGQVTVFAGKPDEPGSVDGTGTAARMGNIYGMVVDIYNNIYVSDQFMSGTIRKITPQGVVTTTYKTSERVGAISMDRVGNLYVTNEYRGITKIYPDGASEKIFNFTATETKMAINKQGDIFFGTDNYEGNFKRLNAGSKTPIQIGSDYGYQDGPLAAAKFGYGMPAFLIDQDENLIVLDKTNFALRKIEFATNTVSTLLKLERGYVDGSFEKAKMGWLTDFVMDKDGNYYVVDPNNKAIRKIVLR</sequence>
<dbReference type="Pfam" id="PF01833">
    <property type="entry name" value="TIG"/>
    <property type="match status" value="5"/>
</dbReference>
<dbReference type="RefSeq" id="WP_264728088.1">
    <property type="nucleotide sequence ID" value="NZ_JAPDNR010000001.1"/>
</dbReference>
<evidence type="ECO:0000259" key="2">
    <source>
        <dbReference type="SMART" id="SM00429"/>
    </source>
</evidence>
<accession>A0ABT3IH57</accession>
<dbReference type="Proteomes" id="UP001207742">
    <property type="component" value="Unassembled WGS sequence"/>
</dbReference>
<dbReference type="InterPro" id="IPR002909">
    <property type="entry name" value="IPT_dom"/>
</dbReference>
<dbReference type="PROSITE" id="PS51257">
    <property type="entry name" value="PROKAR_LIPOPROTEIN"/>
    <property type="match status" value="1"/>
</dbReference>
<reference evidence="3 4" key="1">
    <citation type="submission" date="2022-10" db="EMBL/GenBank/DDBJ databases">
        <title>Chitinophaga nivalis PC15 sp. nov., isolated from Pyeongchang county, South Korea.</title>
        <authorList>
            <person name="Trinh H.N."/>
        </authorList>
    </citation>
    <scope>NUCLEOTIDE SEQUENCE [LARGE SCALE GENOMIC DNA]</scope>
    <source>
        <strain evidence="3 4">PC14</strain>
    </source>
</reference>
<evidence type="ECO:0000313" key="4">
    <source>
        <dbReference type="Proteomes" id="UP001207742"/>
    </source>
</evidence>
<protein>
    <submittedName>
        <fullName evidence="3">IPT/TIG domain-containing protein</fullName>
    </submittedName>
</protein>
<keyword evidence="1" id="KW-0732">Signal</keyword>
<dbReference type="InterPro" id="IPR013783">
    <property type="entry name" value="Ig-like_fold"/>
</dbReference>
<dbReference type="SMART" id="SM00429">
    <property type="entry name" value="IPT"/>
    <property type="match status" value="5"/>
</dbReference>